<accession>A0A7Y9IDF7</accession>
<feature type="region of interest" description="Disordered" evidence="1">
    <location>
        <begin position="1"/>
        <end position="106"/>
    </location>
</feature>
<protein>
    <submittedName>
        <fullName evidence="3">Uncharacterized protein</fullName>
    </submittedName>
</protein>
<keyword evidence="2" id="KW-1133">Transmembrane helix</keyword>
<keyword evidence="4" id="KW-1185">Reference proteome</keyword>
<evidence type="ECO:0000313" key="4">
    <source>
        <dbReference type="Proteomes" id="UP000569914"/>
    </source>
</evidence>
<comment type="caution">
    <text evidence="3">The sequence shown here is derived from an EMBL/GenBank/DDBJ whole genome shotgun (WGS) entry which is preliminary data.</text>
</comment>
<dbReference type="Proteomes" id="UP000569914">
    <property type="component" value="Unassembled WGS sequence"/>
</dbReference>
<dbReference type="RefSeq" id="WP_179757394.1">
    <property type="nucleotide sequence ID" value="NZ_JACCBU010000001.1"/>
</dbReference>
<keyword evidence="2" id="KW-0472">Membrane</keyword>
<evidence type="ECO:0000256" key="1">
    <source>
        <dbReference type="SAM" id="MobiDB-lite"/>
    </source>
</evidence>
<sequence>MSTPDSEPDRPDSPVDPSDLSPEDQNEIDRTFAEIVARFHTADGPAHDPEPLPPRSDRDPVDPPEPTVWADDHPLFTFDPPPPQPEPEPEDERYVPEPPPPLPRPSWPTTVATVSIGYATLVMIALMFGAPLPAWAGILAIVGFLVGCAIIVLRLPRNRPPGSDDGAIL</sequence>
<dbReference type="EMBL" id="JACCBU010000001">
    <property type="protein sequence ID" value="NYE74817.1"/>
    <property type="molecule type" value="Genomic_DNA"/>
</dbReference>
<feature type="compositionally biased region" description="Basic and acidic residues" evidence="1">
    <location>
        <begin position="45"/>
        <end position="61"/>
    </location>
</feature>
<reference evidence="3 4" key="1">
    <citation type="submission" date="2020-07" db="EMBL/GenBank/DDBJ databases">
        <title>Sequencing the genomes of 1000 actinobacteria strains.</title>
        <authorList>
            <person name="Klenk H.-P."/>
        </authorList>
    </citation>
    <scope>NUCLEOTIDE SEQUENCE [LARGE SCALE GENOMIC DNA]</scope>
    <source>
        <strain evidence="3 4">DSM 22083</strain>
    </source>
</reference>
<evidence type="ECO:0000256" key="2">
    <source>
        <dbReference type="SAM" id="Phobius"/>
    </source>
</evidence>
<feature type="compositionally biased region" description="Pro residues" evidence="1">
    <location>
        <begin position="96"/>
        <end position="106"/>
    </location>
</feature>
<feature type="transmembrane region" description="Helical" evidence="2">
    <location>
        <begin position="134"/>
        <end position="153"/>
    </location>
</feature>
<keyword evidence="2" id="KW-0812">Transmembrane</keyword>
<dbReference type="AlphaFoldDB" id="A0A7Y9IDF7"/>
<evidence type="ECO:0000313" key="3">
    <source>
        <dbReference type="EMBL" id="NYE74817.1"/>
    </source>
</evidence>
<name>A0A7Y9IDF7_9ACTN</name>
<gene>
    <name evidence="3" type="ORF">BKA15_006146</name>
</gene>
<proteinExistence type="predicted"/>
<organism evidence="3 4">
    <name type="scientific">Microlunatus parietis</name>
    <dbReference type="NCBI Taxonomy" id="682979"/>
    <lineage>
        <taxon>Bacteria</taxon>
        <taxon>Bacillati</taxon>
        <taxon>Actinomycetota</taxon>
        <taxon>Actinomycetes</taxon>
        <taxon>Propionibacteriales</taxon>
        <taxon>Propionibacteriaceae</taxon>
        <taxon>Microlunatus</taxon>
    </lineage>
</organism>